<evidence type="ECO:0000256" key="6">
    <source>
        <dbReference type="ARBA" id="ARBA00023239"/>
    </source>
</evidence>
<evidence type="ECO:0000256" key="2">
    <source>
        <dbReference type="ARBA" id="ARBA00022692"/>
    </source>
</evidence>
<dbReference type="SUPFAM" id="SSF55073">
    <property type="entry name" value="Nucleotide cyclase"/>
    <property type="match status" value="1"/>
</dbReference>
<dbReference type="GO" id="GO:0016020">
    <property type="term" value="C:membrane"/>
    <property type="evidence" value="ECO:0007669"/>
    <property type="project" value="UniProtKB-SubCell"/>
</dbReference>
<proteinExistence type="predicted"/>
<protein>
    <recommendedName>
        <fullName evidence="9">Guanylate cyclase domain-containing protein</fullName>
    </recommendedName>
</protein>
<dbReference type="PROSITE" id="PS50125">
    <property type="entry name" value="GUANYLATE_CYCLASE_2"/>
    <property type="match status" value="1"/>
</dbReference>
<evidence type="ECO:0000259" key="9">
    <source>
        <dbReference type="PROSITE" id="PS50125"/>
    </source>
</evidence>
<feature type="compositionally biased region" description="Low complexity" evidence="7">
    <location>
        <begin position="1166"/>
        <end position="1180"/>
    </location>
</feature>
<dbReference type="EMBL" id="HBJA01105064">
    <property type="protein sequence ID" value="CAE0825009.1"/>
    <property type="molecule type" value="Transcribed_RNA"/>
</dbReference>
<dbReference type="Gene3D" id="3.30.70.1230">
    <property type="entry name" value="Nucleotide cyclase"/>
    <property type="match status" value="1"/>
</dbReference>
<comment type="subcellular location">
    <subcellularLocation>
        <location evidence="1">Membrane</location>
    </subcellularLocation>
</comment>
<dbReference type="PANTHER" id="PTHR11920">
    <property type="entry name" value="GUANYLYL CYCLASE"/>
    <property type="match status" value="1"/>
</dbReference>
<evidence type="ECO:0000256" key="5">
    <source>
        <dbReference type="ARBA" id="ARBA00023136"/>
    </source>
</evidence>
<feature type="region of interest" description="Disordered" evidence="7">
    <location>
        <begin position="1136"/>
        <end position="1180"/>
    </location>
</feature>
<feature type="compositionally biased region" description="Polar residues" evidence="7">
    <location>
        <begin position="968"/>
        <end position="979"/>
    </location>
</feature>
<organism evidence="10">
    <name type="scientific">Eutreptiella gymnastica</name>
    <dbReference type="NCBI Taxonomy" id="73025"/>
    <lineage>
        <taxon>Eukaryota</taxon>
        <taxon>Discoba</taxon>
        <taxon>Euglenozoa</taxon>
        <taxon>Euglenida</taxon>
        <taxon>Spirocuta</taxon>
        <taxon>Euglenophyceae</taxon>
        <taxon>Eutreptiales</taxon>
        <taxon>Eutreptiaceae</taxon>
        <taxon>Eutreptiella</taxon>
    </lineage>
</organism>
<evidence type="ECO:0000256" key="8">
    <source>
        <dbReference type="SAM" id="Phobius"/>
    </source>
</evidence>
<feature type="transmembrane region" description="Helical" evidence="8">
    <location>
        <begin position="176"/>
        <end position="198"/>
    </location>
</feature>
<evidence type="ECO:0000256" key="3">
    <source>
        <dbReference type="ARBA" id="ARBA00022741"/>
    </source>
</evidence>
<dbReference type="CDD" id="cd07302">
    <property type="entry name" value="CHD"/>
    <property type="match status" value="1"/>
</dbReference>
<dbReference type="SMART" id="SM00044">
    <property type="entry name" value="CYCc"/>
    <property type="match status" value="1"/>
</dbReference>
<dbReference type="Pfam" id="PF00211">
    <property type="entry name" value="Guanylate_cyc"/>
    <property type="match status" value="1"/>
</dbReference>
<dbReference type="AlphaFoldDB" id="A0A7S4G4I3"/>
<accession>A0A7S4G4I3</accession>
<feature type="region of interest" description="Disordered" evidence="7">
    <location>
        <begin position="1"/>
        <end position="21"/>
    </location>
</feature>
<keyword evidence="5 8" id="KW-0472">Membrane</keyword>
<feature type="compositionally biased region" description="Basic and acidic residues" evidence="7">
    <location>
        <begin position="1150"/>
        <end position="1165"/>
    </location>
</feature>
<dbReference type="GO" id="GO:0035556">
    <property type="term" value="P:intracellular signal transduction"/>
    <property type="evidence" value="ECO:0007669"/>
    <property type="project" value="InterPro"/>
</dbReference>
<evidence type="ECO:0000313" key="10">
    <source>
        <dbReference type="EMBL" id="CAE0825009.1"/>
    </source>
</evidence>
<dbReference type="InterPro" id="IPR029787">
    <property type="entry name" value="Nucleotide_cyclase"/>
</dbReference>
<keyword evidence="3" id="KW-0547">Nucleotide-binding</keyword>
<dbReference type="InterPro" id="IPR050401">
    <property type="entry name" value="Cyclic_nucleotide_synthase"/>
</dbReference>
<name>A0A7S4G4I3_9EUGL</name>
<feature type="domain" description="Guanylate cyclase" evidence="9">
    <location>
        <begin position="847"/>
        <end position="1048"/>
    </location>
</feature>
<dbReference type="InterPro" id="IPR001054">
    <property type="entry name" value="A/G_cyclase"/>
</dbReference>
<keyword evidence="6" id="KW-0456">Lyase</keyword>
<sequence length="1180" mass="128578">MDPVHTLHVPQPGFKMHHAPGAPPLAALPATREGPDGHGITIDGLTETPGNDRFLHKPVSLSGQFAEKAAEGTITVAQLHEILMSVGIRINIEELQEVVSALSRPNLAGEYLLTFDEVESIHRTLTGAERDIDHMSGQKRSSSHKYNGGERRLTRIYRRLSRRWDNRQEMKPTTRLIIVTVVNICVVCVVLVVVAVIITSSNVYHLASHELSMVSWAAGDAMKDLAKKNNEAESMRLRFASKVVAITMRELGYNHEVYAREHELLHTLRTVSSAIEAQLEARLGALAHAESARTAAWLRHLGPLVGPEATVRIVSALNVQDLPHGHEVVLGAWEDASNTSLALLTALREPCQQYCRAHPGWAPLAHALRGGNGTWTGPGYHGVHVHAAYAPLPGTRFGLVYQVAAGALLADLKRELIRTVEAHNDDPKFAKTSEEMAVANRSAAGPHAHVLSRLRFCAGAHPCPLWSRNASKGLDRALGGHEGWHETVDYRGRRVLEAFEPIPILGLALTLKVDWAEVYADFRKQAAHTFDVVNTQLDNTEELLLVAKGANDSHPVDYLTHFRFRDECAPGSRCAYNLTKASYLEDTVRHCANGTGQGNDYRGSPVMSGFTCLDGLDVAAVFEVDQAQVDERGINLIRSYVEEENHHFEEDPEGTMELLMFGALNGTTADSLDNIGYIAPVLHPEYCSGKNVRGYCAGAEPFMLEAMKHKTGKVLAPDYKGEEALTAYSYVHVSKDLPPDAQYTQKDYWIGFAIKESYAKIRTPGLLAARNLALIAAGITLVALMELWLVVRWLLNSIEAEWVEGKKAIEHEKKQFSGLVEAMYPSAVAERLMSGESQIVIEVPNATVFFADIHNFTALSNSIDAYQLIQFVGYTFGVMDTIAEWTHVYKIKTIGDAYLAIAGLPDYPRPNPTHDMVTFASYCAQIFSRRYRHPDAGAILSLIAGKALVAKSNRRTVRMAGDRGNKRPSVTSAAGSSKYSFGAGSGTGTSRTSQDGPGGLQRGDEAAAPHCVMRYGVACGPVTAGVLQGKAPLFDVWGKTVNLASRLESTGVPGVIQISEAAYVAVTRDPACAFQFDRGHKTFCKGFGTLTAYSVRETYENPPKELLSCLGIEPNLGTFAFEDPTATHAYVAPTTGVKHGSASGPQSVRDSARSAQHSEKSRMDDIIPITDLTDPGADSS</sequence>
<dbReference type="GO" id="GO:0000166">
    <property type="term" value="F:nucleotide binding"/>
    <property type="evidence" value="ECO:0007669"/>
    <property type="project" value="UniProtKB-KW"/>
</dbReference>
<keyword evidence="4 8" id="KW-1133">Transmembrane helix</keyword>
<keyword evidence="2 8" id="KW-0812">Transmembrane</keyword>
<evidence type="ECO:0000256" key="1">
    <source>
        <dbReference type="ARBA" id="ARBA00004370"/>
    </source>
</evidence>
<evidence type="ECO:0000256" key="4">
    <source>
        <dbReference type="ARBA" id="ARBA00022989"/>
    </source>
</evidence>
<feature type="region of interest" description="Disordered" evidence="7">
    <location>
        <begin position="958"/>
        <end position="1003"/>
    </location>
</feature>
<gene>
    <name evidence="10" type="ORF">EGYM00163_LOCUS36252</name>
</gene>
<evidence type="ECO:0000256" key="7">
    <source>
        <dbReference type="SAM" id="MobiDB-lite"/>
    </source>
</evidence>
<dbReference type="GO" id="GO:0016829">
    <property type="term" value="F:lyase activity"/>
    <property type="evidence" value="ECO:0007669"/>
    <property type="project" value="UniProtKB-KW"/>
</dbReference>
<reference evidence="10" key="1">
    <citation type="submission" date="2021-01" db="EMBL/GenBank/DDBJ databases">
        <authorList>
            <person name="Corre E."/>
            <person name="Pelletier E."/>
            <person name="Niang G."/>
            <person name="Scheremetjew M."/>
            <person name="Finn R."/>
            <person name="Kale V."/>
            <person name="Holt S."/>
            <person name="Cochrane G."/>
            <person name="Meng A."/>
            <person name="Brown T."/>
            <person name="Cohen L."/>
        </authorList>
    </citation>
    <scope>NUCLEOTIDE SEQUENCE</scope>
    <source>
        <strain evidence="10">CCMP1594</strain>
    </source>
</reference>
<dbReference type="GO" id="GO:0009190">
    <property type="term" value="P:cyclic nucleotide biosynthetic process"/>
    <property type="evidence" value="ECO:0007669"/>
    <property type="project" value="InterPro"/>
</dbReference>
<dbReference type="PANTHER" id="PTHR11920:SF335">
    <property type="entry name" value="GUANYLATE CYCLASE"/>
    <property type="match status" value="1"/>
</dbReference>